<dbReference type="Gene3D" id="1.10.8.60">
    <property type="match status" value="1"/>
</dbReference>
<evidence type="ECO:0000313" key="20">
    <source>
        <dbReference type="Proteomes" id="UP000245802"/>
    </source>
</evidence>
<dbReference type="PROSITE" id="PS00676">
    <property type="entry name" value="SIGMA54_INTERACT_2"/>
    <property type="match status" value="1"/>
</dbReference>
<dbReference type="PRINTS" id="PR01590">
    <property type="entry name" value="HTHFIS"/>
</dbReference>
<dbReference type="GO" id="GO:0006355">
    <property type="term" value="P:regulation of DNA-templated transcription"/>
    <property type="evidence" value="ECO:0007669"/>
    <property type="project" value="InterPro"/>
</dbReference>
<dbReference type="SUPFAM" id="SSF52172">
    <property type="entry name" value="CheY-like"/>
    <property type="match status" value="1"/>
</dbReference>
<dbReference type="Proteomes" id="UP000245802">
    <property type="component" value="Chromosome"/>
</dbReference>
<organism evidence="19 20">
    <name type="scientific">Gemmata obscuriglobus</name>
    <dbReference type="NCBI Taxonomy" id="114"/>
    <lineage>
        <taxon>Bacteria</taxon>
        <taxon>Pseudomonadati</taxon>
        <taxon>Planctomycetota</taxon>
        <taxon>Planctomycetia</taxon>
        <taxon>Gemmatales</taxon>
        <taxon>Gemmataceae</taxon>
        <taxon>Gemmata</taxon>
    </lineage>
</organism>
<dbReference type="Pfam" id="PF00158">
    <property type="entry name" value="Sigma54_activat"/>
    <property type="match status" value="1"/>
</dbReference>
<evidence type="ECO:0000256" key="4">
    <source>
        <dbReference type="ARBA" id="ARBA00022491"/>
    </source>
</evidence>
<evidence type="ECO:0000256" key="3">
    <source>
        <dbReference type="ARBA" id="ARBA00022490"/>
    </source>
</evidence>
<keyword evidence="10" id="KW-0238">DNA-binding</keyword>
<keyword evidence="6" id="KW-0547">Nucleotide-binding</keyword>
<dbReference type="OrthoDB" id="9803970at2"/>
<feature type="domain" description="Sigma-54 factor interaction" evidence="17">
    <location>
        <begin position="141"/>
        <end position="368"/>
    </location>
</feature>
<keyword evidence="7" id="KW-0067">ATP-binding</keyword>
<dbReference type="Gene3D" id="3.40.50.300">
    <property type="entry name" value="P-loop containing nucleotide triphosphate hydrolases"/>
    <property type="match status" value="1"/>
</dbReference>
<evidence type="ECO:0000256" key="13">
    <source>
        <dbReference type="ARBA" id="ARBA00023231"/>
    </source>
</evidence>
<evidence type="ECO:0000259" key="17">
    <source>
        <dbReference type="PROSITE" id="PS50045"/>
    </source>
</evidence>
<evidence type="ECO:0000256" key="12">
    <source>
        <dbReference type="ARBA" id="ARBA00023163"/>
    </source>
</evidence>
<evidence type="ECO:0000256" key="5">
    <source>
        <dbReference type="ARBA" id="ARBA00022553"/>
    </source>
</evidence>
<evidence type="ECO:0000313" key="19">
    <source>
        <dbReference type="EMBL" id="AWM39372.1"/>
    </source>
</evidence>
<dbReference type="InterPro" id="IPR025943">
    <property type="entry name" value="Sigma_54_int_dom_ATP-bd_2"/>
</dbReference>
<dbReference type="GO" id="GO:0000160">
    <property type="term" value="P:phosphorelay signal transduction system"/>
    <property type="evidence" value="ECO:0007669"/>
    <property type="project" value="UniProtKB-KW"/>
</dbReference>
<evidence type="ECO:0000256" key="1">
    <source>
        <dbReference type="ARBA" id="ARBA00004496"/>
    </source>
</evidence>
<evidence type="ECO:0000256" key="9">
    <source>
        <dbReference type="ARBA" id="ARBA00023015"/>
    </source>
</evidence>
<evidence type="ECO:0000259" key="18">
    <source>
        <dbReference type="PROSITE" id="PS50110"/>
    </source>
</evidence>
<dbReference type="GO" id="GO:0043565">
    <property type="term" value="F:sequence-specific DNA binding"/>
    <property type="evidence" value="ECO:0007669"/>
    <property type="project" value="InterPro"/>
</dbReference>
<dbReference type="SMART" id="SM00382">
    <property type="entry name" value="AAA"/>
    <property type="match status" value="1"/>
</dbReference>
<evidence type="ECO:0000256" key="10">
    <source>
        <dbReference type="ARBA" id="ARBA00023125"/>
    </source>
</evidence>
<dbReference type="FunFam" id="3.40.50.300:FF:000006">
    <property type="entry name" value="DNA-binding transcriptional regulator NtrC"/>
    <property type="match status" value="1"/>
</dbReference>
<dbReference type="PROSITE" id="PS50045">
    <property type="entry name" value="SIGMA54_INTERACT_4"/>
    <property type="match status" value="1"/>
</dbReference>
<dbReference type="InterPro" id="IPR003593">
    <property type="entry name" value="AAA+_ATPase"/>
</dbReference>
<keyword evidence="5 16" id="KW-0597">Phosphoprotein</keyword>
<dbReference type="InterPro" id="IPR025662">
    <property type="entry name" value="Sigma_54_int_dom_ATP-bd_1"/>
</dbReference>
<dbReference type="PROSITE" id="PS00675">
    <property type="entry name" value="SIGMA54_INTERACT_1"/>
    <property type="match status" value="1"/>
</dbReference>
<dbReference type="EMBL" id="CP025958">
    <property type="protein sequence ID" value="AWM39372.1"/>
    <property type="molecule type" value="Genomic_DNA"/>
</dbReference>
<evidence type="ECO:0000256" key="2">
    <source>
        <dbReference type="ARBA" id="ARBA00019059"/>
    </source>
</evidence>
<accession>A0A2Z3H4X0</accession>
<dbReference type="InterPro" id="IPR002078">
    <property type="entry name" value="Sigma_54_int"/>
</dbReference>
<dbReference type="RefSeq" id="WP_010033879.1">
    <property type="nucleotide sequence ID" value="NZ_CP025958.1"/>
</dbReference>
<evidence type="ECO:0000256" key="7">
    <source>
        <dbReference type="ARBA" id="ARBA00022840"/>
    </source>
</evidence>
<keyword evidence="12" id="KW-0804">Transcription</keyword>
<evidence type="ECO:0000256" key="16">
    <source>
        <dbReference type="PROSITE-ProRule" id="PRU00169"/>
    </source>
</evidence>
<dbReference type="InterPro" id="IPR027417">
    <property type="entry name" value="P-loop_NTPase"/>
</dbReference>
<evidence type="ECO:0000256" key="11">
    <source>
        <dbReference type="ARBA" id="ARBA00023159"/>
    </source>
</evidence>
<keyword evidence="11" id="KW-0010">Activator</keyword>
<name>A0A2Z3H4X0_9BACT</name>
<dbReference type="PANTHER" id="PTHR32071">
    <property type="entry name" value="TRANSCRIPTIONAL REGULATORY PROTEIN"/>
    <property type="match status" value="1"/>
</dbReference>
<dbReference type="CDD" id="cd00009">
    <property type="entry name" value="AAA"/>
    <property type="match status" value="1"/>
</dbReference>
<dbReference type="Pfam" id="PF00072">
    <property type="entry name" value="Response_reg"/>
    <property type="match status" value="1"/>
</dbReference>
<dbReference type="InterPro" id="IPR002197">
    <property type="entry name" value="HTH_Fis"/>
</dbReference>
<dbReference type="Pfam" id="PF02954">
    <property type="entry name" value="HTH_8"/>
    <property type="match status" value="1"/>
</dbReference>
<dbReference type="InterPro" id="IPR001789">
    <property type="entry name" value="Sig_transdc_resp-reg_receiver"/>
</dbReference>
<dbReference type="Gene3D" id="3.40.50.2300">
    <property type="match status" value="1"/>
</dbReference>
<dbReference type="InterPro" id="IPR009057">
    <property type="entry name" value="Homeodomain-like_sf"/>
</dbReference>
<dbReference type="SUPFAM" id="SSF46689">
    <property type="entry name" value="Homeodomain-like"/>
    <property type="match status" value="1"/>
</dbReference>
<keyword evidence="3" id="KW-0963">Cytoplasm</keyword>
<evidence type="ECO:0000256" key="6">
    <source>
        <dbReference type="ARBA" id="ARBA00022741"/>
    </source>
</evidence>
<dbReference type="AlphaFoldDB" id="A0A2Z3H4X0"/>
<comment type="subcellular location">
    <subcellularLocation>
        <location evidence="1">Cytoplasm</location>
    </subcellularLocation>
</comment>
<dbReference type="PROSITE" id="PS50110">
    <property type="entry name" value="RESPONSE_REGULATORY"/>
    <property type="match status" value="1"/>
</dbReference>
<evidence type="ECO:0000256" key="14">
    <source>
        <dbReference type="ARBA" id="ARBA00029881"/>
    </source>
</evidence>
<sequence>MANLLIVDDEESLLYSLEAGLSTDDLAVSTATTGREGVAAVRAQTPDAVILDVRLPDMTGLEVFDQIRALDPRLPVVMITAYAAADTAIEAVKRGAFEYLLKPVDLHRLRDTVARAIELRRMRSVPAVIAGEPAPPDADEVVGRSPAMQAVYKAIGLLARQAVPVLITGESGTGKELIARTLYQHSERADRPLLALDCSATPGAALEEELFGRETSAEGGRGKIGRFEQADGGTVYLDEVADLSPSAQAKLLRVLQERRFDRAGGGDAVAADVRVIASTGQNLAALAAAGQFRHDLLYRLNGFVIALPALRDRPGDIPLLAEYFLRQSARRLGKSFHAVAPEAVQLLEQHPWAGNVRELQNVVRFAAIQATGEVLTPDCLPAALRGDPGAGKPSDEVVDLAGVRRLVRDLLATGSLDIYRRVLLEVERAVIGDVLDHVGGNQVQASELLGISRNTLRSRLQAFDRAARKADRTGS</sequence>
<keyword evidence="8" id="KW-0902">Two-component regulatory system</keyword>
<dbReference type="SUPFAM" id="SSF52540">
    <property type="entry name" value="P-loop containing nucleoside triphosphate hydrolases"/>
    <property type="match status" value="1"/>
</dbReference>
<keyword evidence="4" id="KW-0678">Repressor</keyword>
<dbReference type="SMART" id="SM00448">
    <property type="entry name" value="REC"/>
    <property type="match status" value="1"/>
</dbReference>
<dbReference type="GO" id="GO:0005524">
    <property type="term" value="F:ATP binding"/>
    <property type="evidence" value="ECO:0007669"/>
    <property type="project" value="UniProtKB-KW"/>
</dbReference>
<feature type="domain" description="Response regulatory" evidence="18">
    <location>
        <begin position="3"/>
        <end position="117"/>
    </location>
</feature>
<protein>
    <recommendedName>
        <fullName evidence="2">DNA-binding transcriptional regulator NtrC</fullName>
    </recommendedName>
    <alternativeName>
        <fullName evidence="14">Nitrogen regulation protein NR(I)</fullName>
    </alternativeName>
    <alternativeName>
        <fullName evidence="15">Nitrogen regulator I</fullName>
    </alternativeName>
</protein>
<feature type="modified residue" description="4-aspartylphosphate" evidence="16">
    <location>
        <position position="52"/>
    </location>
</feature>
<evidence type="ECO:0000256" key="15">
    <source>
        <dbReference type="ARBA" id="ARBA00031910"/>
    </source>
</evidence>
<dbReference type="Pfam" id="PF25601">
    <property type="entry name" value="AAA_lid_14"/>
    <property type="match status" value="1"/>
</dbReference>
<dbReference type="KEGG" id="gog:C1280_21880"/>
<gene>
    <name evidence="19" type="ORF">C1280_21880</name>
</gene>
<keyword evidence="20" id="KW-1185">Reference proteome</keyword>
<keyword evidence="13" id="KW-0535">Nitrogen fixation</keyword>
<proteinExistence type="predicted"/>
<reference evidence="19 20" key="1">
    <citation type="submission" date="2018-01" db="EMBL/GenBank/DDBJ databases">
        <title>G. obscuriglobus.</title>
        <authorList>
            <person name="Franke J."/>
            <person name="Blomberg W."/>
            <person name="Selmecki A."/>
        </authorList>
    </citation>
    <scope>NUCLEOTIDE SEQUENCE [LARGE SCALE GENOMIC DNA]</scope>
    <source>
        <strain evidence="19 20">DSM 5831</strain>
    </source>
</reference>
<dbReference type="InterPro" id="IPR058031">
    <property type="entry name" value="AAA_lid_NorR"/>
</dbReference>
<dbReference type="InterPro" id="IPR011006">
    <property type="entry name" value="CheY-like_superfamily"/>
</dbReference>
<dbReference type="Gene3D" id="1.10.10.60">
    <property type="entry name" value="Homeodomain-like"/>
    <property type="match status" value="1"/>
</dbReference>
<dbReference type="PANTHER" id="PTHR32071:SF95">
    <property type="entry name" value="DNA-BINDING TRANSCRIPTIONAL REGULATOR NTRC"/>
    <property type="match status" value="1"/>
</dbReference>
<keyword evidence="9" id="KW-0805">Transcription regulation</keyword>
<evidence type="ECO:0000256" key="8">
    <source>
        <dbReference type="ARBA" id="ARBA00023012"/>
    </source>
</evidence>
<dbReference type="GO" id="GO:0005737">
    <property type="term" value="C:cytoplasm"/>
    <property type="evidence" value="ECO:0007669"/>
    <property type="project" value="UniProtKB-SubCell"/>
</dbReference>